<evidence type="ECO:0000313" key="2">
    <source>
        <dbReference type="Proteomes" id="UP000177276"/>
    </source>
</evidence>
<dbReference type="EMBL" id="MHWS01000001">
    <property type="protein sequence ID" value="OHB12916.1"/>
    <property type="molecule type" value="Genomic_DNA"/>
</dbReference>
<dbReference type="PROSITE" id="PS51318">
    <property type="entry name" value="TAT"/>
    <property type="match status" value="1"/>
</dbReference>
<reference evidence="1 2" key="1">
    <citation type="journal article" date="2016" name="Nat. Commun.">
        <title>Thousands of microbial genomes shed light on interconnected biogeochemical processes in an aquifer system.</title>
        <authorList>
            <person name="Anantharaman K."/>
            <person name="Brown C.T."/>
            <person name="Hug L.A."/>
            <person name="Sharon I."/>
            <person name="Castelle C.J."/>
            <person name="Probst A.J."/>
            <person name="Thomas B.C."/>
            <person name="Singh A."/>
            <person name="Wilkins M.J."/>
            <person name="Karaoz U."/>
            <person name="Brodie E.L."/>
            <person name="Williams K.H."/>
            <person name="Hubbard S.S."/>
            <person name="Banfield J.F."/>
        </authorList>
    </citation>
    <scope>NUCLEOTIDE SEQUENCE [LARGE SCALE GENOMIC DNA]</scope>
</reference>
<sequence length="280" mass="29501">MFLPNTDSFLLIRRSIVKPSFPVFLPSTDSFLLIRRTIVAPSLAPETGTPRSVIAEITPVLEETEVGAIPESTDSEQSKIKDQSRRNFLKVAGVASAGIIASQLLSPKRAQALIMGSSPTTGVVGVKDSTNARINPATEETVSSLLKASDLTFDTGSLQVKVTSLPGGGSSFSDSGDVAKSALVDGDRHVQVDVLSSALPVTASTETTLQTISFGGFKYTLRLATVGEVDYVGEAAIGTATSASSWRIKKVDSTTGIIIQWAGTGVFDQVWDNRASLSYS</sequence>
<evidence type="ECO:0008006" key="3">
    <source>
        <dbReference type="Google" id="ProtNLM"/>
    </source>
</evidence>
<evidence type="ECO:0000313" key="1">
    <source>
        <dbReference type="EMBL" id="OHB12916.1"/>
    </source>
</evidence>
<dbReference type="Proteomes" id="UP000177276">
    <property type="component" value="Unassembled WGS sequence"/>
</dbReference>
<proteinExistence type="predicted"/>
<dbReference type="AlphaFoldDB" id="A0A1G2UU74"/>
<protein>
    <recommendedName>
        <fullName evidence="3">Twin-arginine translocation signal domain-containing protein</fullName>
    </recommendedName>
</protein>
<dbReference type="NCBIfam" id="TIGR01409">
    <property type="entry name" value="TAT_signal_seq"/>
    <property type="match status" value="1"/>
</dbReference>
<gene>
    <name evidence="1" type="ORF">A3G46_01625</name>
</gene>
<comment type="caution">
    <text evidence="1">The sequence shown here is derived from an EMBL/GenBank/DDBJ whole genome shotgun (WGS) entry which is preliminary data.</text>
</comment>
<name>A0A1G2UU74_9BACT</name>
<accession>A0A1G2UU74</accession>
<organism evidence="1 2">
    <name type="scientific">Candidatus Zambryskibacteria bacterium RIFCSPLOWO2_12_FULL_39_16</name>
    <dbReference type="NCBI Taxonomy" id="1802775"/>
    <lineage>
        <taxon>Bacteria</taxon>
        <taxon>Candidatus Zambryskiibacteriota</taxon>
    </lineage>
</organism>
<dbReference type="InterPro" id="IPR019546">
    <property type="entry name" value="TAT_signal_bac_arc"/>
</dbReference>
<dbReference type="InterPro" id="IPR006311">
    <property type="entry name" value="TAT_signal"/>
</dbReference>